<sequence length="232" mass="26556">MVRPTRKKKVNKNSSSALIDPLDDLYNETGISGEEIVRFLSEQLGVPGDIILNGIRKVMQVANGTRNKKKIKRTKAGSMWTSRPRIRRRPRGRHLYKAKTARHLVTRRKSLEDKEGRGWTSFLDDDVLQHSVKGNPRTTLRKLAGNDHLEAIGKKARVGTVWRMNGQSVSVLAMENMKIVRMGQHVLEFEDSPDVGDFFVEKARIELRETPELREAALKEFRKLIDGESRLF</sequence>
<evidence type="ECO:0000313" key="1">
    <source>
        <dbReference type="EMBL" id="CAH1396933.1"/>
    </source>
</evidence>
<evidence type="ECO:0000313" key="2">
    <source>
        <dbReference type="Proteomes" id="UP001152798"/>
    </source>
</evidence>
<proteinExistence type="predicted"/>
<protein>
    <submittedName>
        <fullName evidence="1">Uncharacterized protein</fullName>
    </submittedName>
</protein>
<dbReference type="EMBL" id="OV725079">
    <property type="protein sequence ID" value="CAH1396933.1"/>
    <property type="molecule type" value="Genomic_DNA"/>
</dbReference>
<name>A0A9P0H7P1_NEZVI</name>
<organism evidence="1 2">
    <name type="scientific">Nezara viridula</name>
    <name type="common">Southern green stink bug</name>
    <name type="synonym">Cimex viridulus</name>
    <dbReference type="NCBI Taxonomy" id="85310"/>
    <lineage>
        <taxon>Eukaryota</taxon>
        <taxon>Metazoa</taxon>
        <taxon>Ecdysozoa</taxon>
        <taxon>Arthropoda</taxon>
        <taxon>Hexapoda</taxon>
        <taxon>Insecta</taxon>
        <taxon>Pterygota</taxon>
        <taxon>Neoptera</taxon>
        <taxon>Paraneoptera</taxon>
        <taxon>Hemiptera</taxon>
        <taxon>Heteroptera</taxon>
        <taxon>Panheteroptera</taxon>
        <taxon>Pentatomomorpha</taxon>
        <taxon>Pentatomoidea</taxon>
        <taxon>Pentatomidae</taxon>
        <taxon>Pentatominae</taxon>
        <taxon>Nezara</taxon>
    </lineage>
</organism>
<dbReference type="AlphaFoldDB" id="A0A9P0H7P1"/>
<dbReference type="Proteomes" id="UP001152798">
    <property type="component" value="Chromosome 3"/>
</dbReference>
<dbReference type="OrthoDB" id="75724at2759"/>
<reference evidence="1" key="1">
    <citation type="submission" date="2022-01" db="EMBL/GenBank/DDBJ databases">
        <authorList>
            <person name="King R."/>
        </authorList>
    </citation>
    <scope>NUCLEOTIDE SEQUENCE</scope>
</reference>
<gene>
    <name evidence="1" type="ORF">NEZAVI_LOCUS6890</name>
</gene>
<accession>A0A9P0H7P1</accession>
<keyword evidence="2" id="KW-1185">Reference proteome</keyword>